<keyword evidence="1" id="KW-1133">Transmembrane helix</keyword>
<feature type="non-terminal residue" evidence="2">
    <location>
        <position position="1"/>
    </location>
</feature>
<reference evidence="2" key="1">
    <citation type="submission" date="2023-06" db="EMBL/GenBank/DDBJ databases">
        <authorList>
            <person name="Delattre M."/>
        </authorList>
    </citation>
    <scope>NUCLEOTIDE SEQUENCE</scope>
    <source>
        <strain evidence="2">AF72</strain>
    </source>
</reference>
<protein>
    <submittedName>
        <fullName evidence="2">Uncharacterized protein</fullName>
    </submittedName>
</protein>
<proteinExistence type="predicted"/>
<accession>A0AA36CQ95</accession>
<feature type="transmembrane region" description="Helical" evidence="1">
    <location>
        <begin position="43"/>
        <end position="65"/>
    </location>
</feature>
<comment type="caution">
    <text evidence="2">The sequence shown here is derived from an EMBL/GenBank/DDBJ whole genome shotgun (WGS) entry which is preliminary data.</text>
</comment>
<dbReference type="AlphaFoldDB" id="A0AA36CQ95"/>
<sequence>MDYYEFLTYQIFYDTQLSRLDPKTVMGQVVGTNSVYIQNYSGYIYSNWTTEIIYLVVESIIGLLVQYAKRRLLWIIIFLAVTNFPLLPTYCLSIERVFEMITYRTYIFDYKFLAWRTNYYNNTYFLYSIGARKRKQRKLRWNT</sequence>
<keyword evidence="1" id="KW-0812">Transmembrane</keyword>
<gene>
    <name evidence="2" type="ORF">MSPICULIGERA_LOCUS10613</name>
</gene>
<keyword evidence="3" id="KW-1185">Reference proteome</keyword>
<dbReference type="EMBL" id="CATQJA010002593">
    <property type="protein sequence ID" value="CAJ0572222.1"/>
    <property type="molecule type" value="Genomic_DNA"/>
</dbReference>
<evidence type="ECO:0000313" key="3">
    <source>
        <dbReference type="Proteomes" id="UP001177023"/>
    </source>
</evidence>
<name>A0AA36CQ95_9BILA</name>
<organism evidence="2 3">
    <name type="scientific">Mesorhabditis spiculigera</name>
    <dbReference type="NCBI Taxonomy" id="96644"/>
    <lineage>
        <taxon>Eukaryota</taxon>
        <taxon>Metazoa</taxon>
        <taxon>Ecdysozoa</taxon>
        <taxon>Nematoda</taxon>
        <taxon>Chromadorea</taxon>
        <taxon>Rhabditida</taxon>
        <taxon>Rhabditina</taxon>
        <taxon>Rhabditomorpha</taxon>
        <taxon>Rhabditoidea</taxon>
        <taxon>Rhabditidae</taxon>
        <taxon>Mesorhabditinae</taxon>
        <taxon>Mesorhabditis</taxon>
    </lineage>
</organism>
<feature type="transmembrane region" description="Helical" evidence="1">
    <location>
        <begin position="72"/>
        <end position="90"/>
    </location>
</feature>
<evidence type="ECO:0000313" key="2">
    <source>
        <dbReference type="EMBL" id="CAJ0572222.1"/>
    </source>
</evidence>
<evidence type="ECO:0000256" key="1">
    <source>
        <dbReference type="SAM" id="Phobius"/>
    </source>
</evidence>
<dbReference type="Proteomes" id="UP001177023">
    <property type="component" value="Unassembled WGS sequence"/>
</dbReference>
<keyword evidence="1" id="KW-0472">Membrane</keyword>